<keyword evidence="3 10" id="KW-0820">tRNA-binding</keyword>
<evidence type="ECO:0000256" key="5">
    <source>
        <dbReference type="ARBA" id="ARBA00022679"/>
    </source>
</evidence>
<dbReference type="PROSITE" id="PS51627">
    <property type="entry name" value="SAM_MT_TRM11"/>
    <property type="match status" value="1"/>
</dbReference>
<evidence type="ECO:0000256" key="8">
    <source>
        <dbReference type="ARBA" id="ARBA00022884"/>
    </source>
</evidence>
<keyword evidence="6 10" id="KW-0949">S-adenosyl-L-methionine</keyword>
<dbReference type="Pfam" id="PF01170">
    <property type="entry name" value="UPF0020"/>
    <property type="match status" value="1"/>
</dbReference>
<dbReference type="PANTHER" id="PTHR13370:SF3">
    <property type="entry name" value="TRNA (GUANINE(10)-N2)-METHYLTRANSFERASE HOMOLOG"/>
    <property type="match status" value="1"/>
</dbReference>
<evidence type="ECO:0000256" key="4">
    <source>
        <dbReference type="ARBA" id="ARBA00022603"/>
    </source>
</evidence>
<dbReference type="GO" id="GO:0160102">
    <property type="term" value="F:tRNA (guanine(10)-N2)-methyltransferase activity"/>
    <property type="evidence" value="ECO:0007669"/>
    <property type="project" value="UniProtKB-EC"/>
</dbReference>
<evidence type="ECO:0000256" key="7">
    <source>
        <dbReference type="ARBA" id="ARBA00022694"/>
    </source>
</evidence>
<dbReference type="InterPro" id="IPR059073">
    <property type="entry name" value="TRMT11_N"/>
</dbReference>
<sequence length="437" mass="50008">MKDYLIYFAQAYPNFRRAEIESLAQLHGISIDMSHHDEQNPFLIVQLENDLQAQQIMERSVLGRGIYELWGQGKDLDELHASVKESSHDKFELYKQASFKFDFIGYMGSRSNKTKFAMIESFSFLAFEGPIRMKNPDEIFTVLEEYKVTGNDKATTPERMWFGRQIQLSARVGNILDKYDLRRRKYIGTTSFDAELSLVSCNIAQVDQGKFTYDPFAGTGSFLVAAANYGGISIGSDIDIRTLRGKSDQCNIKANFNQYGTSLQFVDVLTMDFTNNALRQSLCIDTIVCDPPYGVREGLKVCGAKDPEKAAGRENVVIDGEKAHLRRDFIQPKKPYQLSNLLDDLLRFSASRLPVGGRLAFWMPTANDDFEINQIPQHAQLELIYNLEQEFNKWSRRLLVYVKRDESYVGQTSNGLKSQGIKDFRERYFNGFSEKSR</sequence>
<evidence type="ECO:0000256" key="2">
    <source>
        <dbReference type="ARBA" id="ARBA00022490"/>
    </source>
</evidence>
<dbReference type="PIRSF" id="PIRSF017259">
    <property type="entry name" value="tRNA_mtfrase_TRM11"/>
    <property type="match status" value="1"/>
</dbReference>
<dbReference type="RefSeq" id="XP_020062179.1">
    <property type="nucleotide sequence ID" value="XM_020210655.1"/>
</dbReference>
<dbReference type="FunFam" id="3.40.50.150:FF:000260">
    <property type="entry name" value="RNA methylase family protein"/>
    <property type="match status" value="1"/>
</dbReference>
<dbReference type="Pfam" id="PF25904">
    <property type="entry name" value="Tmrp11_N"/>
    <property type="match status" value="1"/>
</dbReference>
<keyword evidence="4 10" id="KW-0489">Methyltransferase</keyword>
<name>A0A1E4SC12_9ASCO</name>
<feature type="domain" description="Ribosomal RNA large subunit methyltransferase K/L-like methyltransferase" evidence="11">
    <location>
        <begin position="183"/>
        <end position="298"/>
    </location>
</feature>
<proteinExistence type="inferred from homology"/>
<dbReference type="InterPro" id="IPR002052">
    <property type="entry name" value="DNA_methylase_N6_adenine_CS"/>
</dbReference>
<dbReference type="OrthoDB" id="296065at2759"/>
<evidence type="ECO:0000256" key="1">
    <source>
        <dbReference type="ARBA" id="ARBA00004496"/>
    </source>
</evidence>
<evidence type="ECO:0000256" key="6">
    <source>
        <dbReference type="ARBA" id="ARBA00022691"/>
    </source>
</evidence>
<dbReference type="Gene3D" id="3.40.50.150">
    <property type="entry name" value="Vaccinia Virus protein VP39"/>
    <property type="match status" value="1"/>
</dbReference>
<dbReference type="SUPFAM" id="SSF53335">
    <property type="entry name" value="S-adenosyl-L-methionine-dependent methyltransferases"/>
    <property type="match status" value="1"/>
</dbReference>
<evidence type="ECO:0000256" key="3">
    <source>
        <dbReference type="ARBA" id="ARBA00022555"/>
    </source>
</evidence>
<dbReference type="AlphaFoldDB" id="A0A1E4SC12"/>
<dbReference type="GO" id="GO:0043528">
    <property type="term" value="C:tRNA (m2G10) methyltransferase complex"/>
    <property type="evidence" value="ECO:0007669"/>
    <property type="project" value="EnsemblFungi"/>
</dbReference>
<evidence type="ECO:0000259" key="11">
    <source>
        <dbReference type="Pfam" id="PF01170"/>
    </source>
</evidence>
<dbReference type="Proteomes" id="UP000094285">
    <property type="component" value="Unassembled WGS sequence"/>
</dbReference>
<evidence type="ECO:0000256" key="10">
    <source>
        <dbReference type="PROSITE-ProRule" id="PRU00959"/>
    </source>
</evidence>
<dbReference type="GO" id="GO:0005737">
    <property type="term" value="C:cytoplasm"/>
    <property type="evidence" value="ECO:0007669"/>
    <property type="project" value="UniProtKB-SubCell"/>
</dbReference>
<evidence type="ECO:0000313" key="13">
    <source>
        <dbReference type="EMBL" id="ODV77057.1"/>
    </source>
</evidence>
<protein>
    <recommendedName>
        <fullName evidence="9">tRNA (guanine(10)-N(2))-methyltransferase</fullName>
        <ecNumber evidence="9">2.1.1.214</ecNumber>
    </recommendedName>
</protein>
<dbReference type="GO" id="GO:0000049">
    <property type="term" value="F:tRNA binding"/>
    <property type="evidence" value="ECO:0007669"/>
    <property type="project" value="UniProtKB-UniRule"/>
</dbReference>
<keyword evidence="8 10" id="KW-0694">RNA-binding</keyword>
<dbReference type="InterPro" id="IPR016691">
    <property type="entry name" value="TRMT11"/>
</dbReference>
<dbReference type="EMBL" id="KV453916">
    <property type="protein sequence ID" value="ODV77057.1"/>
    <property type="molecule type" value="Genomic_DNA"/>
</dbReference>
<keyword evidence="14" id="KW-1185">Reference proteome</keyword>
<accession>A0A1E4SC12</accession>
<evidence type="ECO:0000259" key="12">
    <source>
        <dbReference type="Pfam" id="PF25904"/>
    </source>
</evidence>
<comment type="similarity">
    <text evidence="10">Belongs to the class I-like SAM-binding methyltransferase superfamily. TRM11 methyltransferase family.</text>
</comment>
<organism evidence="13 14">
    <name type="scientific">Suhomyces tanzawaensis NRRL Y-17324</name>
    <dbReference type="NCBI Taxonomy" id="984487"/>
    <lineage>
        <taxon>Eukaryota</taxon>
        <taxon>Fungi</taxon>
        <taxon>Dikarya</taxon>
        <taxon>Ascomycota</taxon>
        <taxon>Saccharomycotina</taxon>
        <taxon>Pichiomycetes</taxon>
        <taxon>Debaryomycetaceae</taxon>
        <taxon>Suhomyces</taxon>
    </lineage>
</organism>
<dbReference type="InterPro" id="IPR029063">
    <property type="entry name" value="SAM-dependent_MTases_sf"/>
</dbReference>
<evidence type="ECO:0000313" key="14">
    <source>
        <dbReference type="Proteomes" id="UP000094285"/>
    </source>
</evidence>
<dbReference type="EC" id="2.1.1.214" evidence="9"/>
<dbReference type="PANTHER" id="PTHR13370">
    <property type="entry name" value="RNA METHYLASE-RELATED"/>
    <property type="match status" value="1"/>
</dbReference>
<keyword evidence="7 10" id="KW-0819">tRNA processing</keyword>
<keyword evidence="5 10" id="KW-0808">Transferase</keyword>
<dbReference type="STRING" id="984487.A0A1E4SC12"/>
<evidence type="ECO:0000256" key="9">
    <source>
        <dbReference type="ARBA" id="ARBA00066937"/>
    </source>
</evidence>
<gene>
    <name evidence="13" type="ORF">CANTADRAFT_57055</name>
</gene>
<dbReference type="PRINTS" id="PR00507">
    <property type="entry name" value="N12N6MTFRASE"/>
</dbReference>
<keyword evidence="2" id="KW-0963">Cytoplasm</keyword>
<dbReference type="PROSITE" id="PS00092">
    <property type="entry name" value="N6_MTASE"/>
    <property type="match status" value="1"/>
</dbReference>
<reference evidence="14" key="1">
    <citation type="submission" date="2016-05" db="EMBL/GenBank/DDBJ databases">
        <title>Comparative genomics of biotechnologically important yeasts.</title>
        <authorList>
            <consortium name="DOE Joint Genome Institute"/>
            <person name="Riley R."/>
            <person name="Haridas S."/>
            <person name="Wolfe K.H."/>
            <person name="Lopes M.R."/>
            <person name="Hittinger C.T."/>
            <person name="Goker M."/>
            <person name="Salamov A."/>
            <person name="Wisecaver J."/>
            <person name="Long T.M."/>
            <person name="Aerts A.L."/>
            <person name="Barry K."/>
            <person name="Choi C."/>
            <person name="Clum A."/>
            <person name="Coughlan A.Y."/>
            <person name="Deshpande S."/>
            <person name="Douglass A.P."/>
            <person name="Hanson S.J."/>
            <person name="Klenk H.-P."/>
            <person name="Labutti K."/>
            <person name="Lapidus A."/>
            <person name="Lindquist E."/>
            <person name="Lipzen A."/>
            <person name="Meier-Kolthoff J.P."/>
            <person name="Ohm R.A."/>
            <person name="Otillar R.P."/>
            <person name="Pangilinan J."/>
            <person name="Peng Y."/>
            <person name="Rokas A."/>
            <person name="Rosa C.A."/>
            <person name="Scheuner C."/>
            <person name="Sibirny A.A."/>
            <person name="Slot J.C."/>
            <person name="Stielow J.B."/>
            <person name="Sun H."/>
            <person name="Kurtzman C.P."/>
            <person name="Blackwell M."/>
            <person name="Grigoriev I.V."/>
            <person name="Jeffries T.W."/>
        </authorList>
    </citation>
    <scope>NUCLEOTIDE SEQUENCE [LARGE SCALE GENOMIC DNA]</scope>
    <source>
        <strain evidence="14">NRRL Y-17324</strain>
    </source>
</reference>
<dbReference type="InterPro" id="IPR000241">
    <property type="entry name" value="RlmKL-like_Mtase"/>
</dbReference>
<dbReference type="GeneID" id="30984791"/>
<feature type="domain" description="tRNA (guanine(10)-N(2))-methyltransferase TRMT11 N-terminal" evidence="12">
    <location>
        <begin position="2"/>
        <end position="171"/>
    </location>
</feature>
<dbReference type="GO" id="GO:0030488">
    <property type="term" value="P:tRNA methylation"/>
    <property type="evidence" value="ECO:0007669"/>
    <property type="project" value="EnsemblFungi"/>
</dbReference>
<comment type="subcellular location">
    <subcellularLocation>
        <location evidence="1">Cytoplasm</location>
    </subcellularLocation>
</comment>